<organism evidence="1 2">
    <name type="scientific">Hymenobacter koreensis</name>
    <dbReference type="NCBI Taxonomy" id="1084523"/>
    <lineage>
        <taxon>Bacteria</taxon>
        <taxon>Pseudomonadati</taxon>
        <taxon>Bacteroidota</taxon>
        <taxon>Cytophagia</taxon>
        <taxon>Cytophagales</taxon>
        <taxon>Hymenobacteraceae</taxon>
        <taxon>Hymenobacter</taxon>
    </lineage>
</organism>
<reference evidence="2" key="1">
    <citation type="journal article" date="2019" name="Int. J. Syst. Evol. Microbiol.">
        <title>The Global Catalogue of Microorganisms (GCM) 10K type strain sequencing project: providing services to taxonomists for standard genome sequencing and annotation.</title>
        <authorList>
            <consortium name="The Broad Institute Genomics Platform"/>
            <consortium name="The Broad Institute Genome Sequencing Center for Infectious Disease"/>
            <person name="Wu L."/>
            <person name="Ma J."/>
        </authorList>
    </citation>
    <scope>NUCLEOTIDE SEQUENCE [LARGE SCALE GENOMIC DNA]</scope>
    <source>
        <strain evidence="2">JCM 17924</strain>
    </source>
</reference>
<dbReference type="RefSeq" id="WP_345221743.1">
    <property type="nucleotide sequence ID" value="NZ_BAABHA010000002.1"/>
</dbReference>
<dbReference type="Proteomes" id="UP001500454">
    <property type="component" value="Unassembled WGS sequence"/>
</dbReference>
<gene>
    <name evidence="1" type="ORF">GCM10023186_08780</name>
</gene>
<comment type="caution">
    <text evidence="1">The sequence shown here is derived from an EMBL/GenBank/DDBJ whole genome shotgun (WGS) entry which is preliminary data.</text>
</comment>
<proteinExistence type="predicted"/>
<accession>A0ABP8IVM3</accession>
<protein>
    <recommendedName>
        <fullName evidence="3">Prevent-host-death family protein</fullName>
    </recommendedName>
</protein>
<evidence type="ECO:0000313" key="2">
    <source>
        <dbReference type="Proteomes" id="UP001500454"/>
    </source>
</evidence>
<name>A0ABP8IVM3_9BACT</name>
<keyword evidence="2" id="KW-1185">Reference proteome</keyword>
<evidence type="ECO:0008006" key="3">
    <source>
        <dbReference type="Google" id="ProtNLM"/>
    </source>
</evidence>
<sequence>MTNEEQAAHISRQLEKGLVAAYEAMLAFKRYKKTPVIISRNGQVLAVSPDEMPPAKPTAA</sequence>
<dbReference type="EMBL" id="BAABHA010000002">
    <property type="protein sequence ID" value="GAA4375706.1"/>
    <property type="molecule type" value="Genomic_DNA"/>
</dbReference>
<evidence type="ECO:0000313" key="1">
    <source>
        <dbReference type="EMBL" id="GAA4375706.1"/>
    </source>
</evidence>